<keyword evidence="1" id="KW-0472">Membrane</keyword>
<accession>A0A379QTP0</accession>
<organism evidence="2 3">
    <name type="scientific">Salmonella enterica</name>
    <name type="common">Salmonella choleraesuis</name>
    <dbReference type="NCBI Taxonomy" id="28901"/>
    <lineage>
        <taxon>Bacteria</taxon>
        <taxon>Pseudomonadati</taxon>
        <taxon>Pseudomonadota</taxon>
        <taxon>Gammaproteobacteria</taxon>
        <taxon>Enterobacterales</taxon>
        <taxon>Enterobacteriaceae</taxon>
        <taxon>Salmonella</taxon>
    </lineage>
</organism>
<feature type="transmembrane region" description="Helical" evidence="1">
    <location>
        <begin position="34"/>
        <end position="53"/>
    </location>
</feature>
<reference evidence="2 3" key="1">
    <citation type="submission" date="2018-06" db="EMBL/GenBank/DDBJ databases">
        <authorList>
            <consortium name="Pathogen Informatics"/>
            <person name="Doyle S."/>
        </authorList>
    </citation>
    <scope>NUCLEOTIDE SEQUENCE [LARGE SCALE GENOMIC DNA]</scope>
    <source>
        <strain evidence="2 3">NCTC10718</strain>
    </source>
</reference>
<dbReference type="Proteomes" id="UP000254332">
    <property type="component" value="Unassembled WGS sequence"/>
</dbReference>
<feature type="transmembrane region" description="Helical" evidence="1">
    <location>
        <begin position="195"/>
        <end position="218"/>
    </location>
</feature>
<feature type="transmembrane region" description="Helical" evidence="1">
    <location>
        <begin position="230"/>
        <end position="252"/>
    </location>
</feature>
<evidence type="ECO:0000313" key="3">
    <source>
        <dbReference type="Proteomes" id="UP000254332"/>
    </source>
</evidence>
<gene>
    <name evidence="2" type="ORF">NCTC10718_00133</name>
</gene>
<feature type="transmembrane region" description="Helical" evidence="1">
    <location>
        <begin position="109"/>
        <end position="127"/>
    </location>
</feature>
<keyword evidence="1" id="KW-1133">Transmembrane helix</keyword>
<dbReference type="AlphaFoldDB" id="A0A379QTP0"/>
<dbReference type="EMBL" id="UGWQ01000001">
    <property type="protein sequence ID" value="SUF67483.1"/>
    <property type="molecule type" value="Genomic_DNA"/>
</dbReference>
<feature type="transmembrane region" description="Helical" evidence="1">
    <location>
        <begin position="161"/>
        <end position="183"/>
    </location>
</feature>
<keyword evidence="1" id="KW-0812">Transmembrane</keyword>
<evidence type="ECO:0000256" key="1">
    <source>
        <dbReference type="SAM" id="Phobius"/>
    </source>
</evidence>
<feature type="transmembrane region" description="Helical" evidence="1">
    <location>
        <begin position="73"/>
        <end position="97"/>
    </location>
</feature>
<sequence>MRAINFKYKTNKNGITTPFYNSLIRTLTFIFSHLPQISVVFAVIGFINIWIYLYRIEQLNLLTSFLSSPSTLLAIFASLSLIVTLWGLMLLLPTILFSSLLTTMPKSNSKSIILHAIVISIILSILGTTEESIANGLLTYIVTFYICYFLWLYIQNKNIKSLGAFFIGLFLNIPTLIIIILIYNKAALANIERAAKVIILLIYLIMIYMPLIISNDILTKKEKTRKNNLLKIFITISLVIVYFTATITPGLIIKLNNYAISFAGLRSDDKFWYKINTENFPSGWLEYNWGVSSINQKEVWIQGYPIIQNNNITFVCSEKTHSLMDKYISARLNLFVQKKNGSMDTKSCILIEKNTDSSVKVTESATAPIN</sequence>
<feature type="transmembrane region" description="Helical" evidence="1">
    <location>
        <begin position="133"/>
        <end position="154"/>
    </location>
</feature>
<protein>
    <submittedName>
        <fullName evidence="2">Uncharacterized protein</fullName>
    </submittedName>
</protein>
<name>A0A379QTP0_SALER</name>
<proteinExistence type="predicted"/>
<evidence type="ECO:0000313" key="2">
    <source>
        <dbReference type="EMBL" id="SUF67483.1"/>
    </source>
</evidence>